<comment type="caution">
    <text evidence="5">The sequence shown here is derived from an EMBL/GenBank/DDBJ whole genome shotgun (WGS) entry which is preliminary data.</text>
</comment>
<dbReference type="InterPro" id="IPR000182">
    <property type="entry name" value="GNAT_dom"/>
</dbReference>
<evidence type="ECO:0000256" key="2">
    <source>
        <dbReference type="ARBA" id="ARBA00023315"/>
    </source>
</evidence>
<dbReference type="PANTHER" id="PTHR43420">
    <property type="entry name" value="ACETYLTRANSFERASE"/>
    <property type="match status" value="1"/>
</dbReference>
<gene>
    <name evidence="5" type="ORF">Rcae01_01202</name>
</gene>
<name>A0ABP9VKN8_9BACT</name>
<dbReference type="Proteomes" id="UP001416858">
    <property type="component" value="Unassembled WGS sequence"/>
</dbReference>
<proteinExistence type="predicted"/>
<dbReference type="Pfam" id="PF00583">
    <property type="entry name" value="Acetyltransf_1"/>
    <property type="match status" value="1"/>
</dbReference>
<keyword evidence="1" id="KW-0808">Transferase</keyword>
<accession>A0ABP9VKN8</accession>
<evidence type="ECO:0000259" key="4">
    <source>
        <dbReference type="PROSITE" id="PS51186"/>
    </source>
</evidence>
<evidence type="ECO:0000256" key="3">
    <source>
        <dbReference type="SAM" id="MobiDB-lite"/>
    </source>
</evidence>
<keyword evidence="6" id="KW-1185">Reference proteome</keyword>
<evidence type="ECO:0000256" key="1">
    <source>
        <dbReference type="ARBA" id="ARBA00022679"/>
    </source>
</evidence>
<dbReference type="CDD" id="cd04301">
    <property type="entry name" value="NAT_SF"/>
    <property type="match status" value="1"/>
</dbReference>
<sequence>MTGWPLKEQQQFLQMQFAAQHQYYQEHYSDAAFDLILVDGDPAGRLYLQRRQDEHRVVDIALLPEYRGKGIGHKIMQGILDEAAEAGLPVRIHVEHNNPAMHLYQRLGFQKMDDTGVYFLMERLPDQRLPEPGVRPSQDASVCQPHNGV</sequence>
<feature type="region of interest" description="Disordered" evidence="3">
    <location>
        <begin position="129"/>
        <end position="149"/>
    </location>
</feature>
<dbReference type="EMBL" id="BAABRO010000002">
    <property type="protein sequence ID" value="GAA5505755.1"/>
    <property type="molecule type" value="Genomic_DNA"/>
</dbReference>
<dbReference type="InterPro" id="IPR016181">
    <property type="entry name" value="Acyl_CoA_acyltransferase"/>
</dbReference>
<dbReference type="InterPro" id="IPR050680">
    <property type="entry name" value="YpeA/RimI_acetyltransf"/>
</dbReference>
<dbReference type="SUPFAM" id="SSF55729">
    <property type="entry name" value="Acyl-CoA N-acyltransferases (Nat)"/>
    <property type="match status" value="1"/>
</dbReference>
<evidence type="ECO:0000313" key="5">
    <source>
        <dbReference type="EMBL" id="GAA5505755.1"/>
    </source>
</evidence>
<organism evidence="5 6">
    <name type="scientific">Novipirellula caenicola</name>
    <dbReference type="NCBI Taxonomy" id="1536901"/>
    <lineage>
        <taxon>Bacteria</taxon>
        <taxon>Pseudomonadati</taxon>
        <taxon>Planctomycetota</taxon>
        <taxon>Planctomycetia</taxon>
        <taxon>Pirellulales</taxon>
        <taxon>Pirellulaceae</taxon>
        <taxon>Novipirellula</taxon>
    </lineage>
</organism>
<dbReference type="PROSITE" id="PS51186">
    <property type="entry name" value="GNAT"/>
    <property type="match status" value="1"/>
</dbReference>
<keyword evidence="2" id="KW-0012">Acyltransferase</keyword>
<protein>
    <recommendedName>
        <fullName evidence="4">N-acetyltransferase domain-containing protein</fullName>
    </recommendedName>
</protein>
<evidence type="ECO:0000313" key="6">
    <source>
        <dbReference type="Proteomes" id="UP001416858"/>
    </source>
</evidence>
<feature type="domain" description="N-acetyltransferase" evidence="4">
    <location>
        <begin position="1"/>
        <end position="126"/>
    </location>
</feature>
<reference evidence="5 6" key="1">
    <citation type="submission" date="2024-02" db="EMBL/GenBank/DDBJ databases">
        <title>Rhodopirellula caenicola NBRC 110016.</title>
        <authorList>
            <person name="Ichikawa N."/>
            <person name="Katano-Makiyama Y."/>
            <person name="Hidaka K."/>
        </authorList>
    </citation>
    <scope>NUCLEOTIDE SEQUENCE [LARGE SCALE GENOMIC DNA]</scope>
    <source>
        <strain evidence="5 6">NBRC 110016</strain>
    </source>
</reference>
<dbReference type="Gene3D" id="3.40.630.30">
    <property type="match status" value="1"/>
</dbReference>